<protein>
    <submittedName>
        <fullName evidence="5">Restriction modification system DNA specificity domain</fullName>
    </submittedName>
</protein>
<gene>
    <name evidence="5" type="ORF">U14_04859</name>
</gene>
<dbReference type="GO" id="GO:0003677">
    <property type="term" value="F:DNA binding"/>
    <property type="evidence" value="ECO:0007669"/>
    <property type="project" value="UniProtKB-KW"/>
</dbReference>
<evidence type="ECO:0000259" key="4">
    <source>
        <dbReference type="Pfam" id="PF01420"/>
    </source>
</evidence>
<name>A0A0S6W5A5_9BACT</name>
<evidence type="ECO:0000313" key="5">
    <source>
        <dbReference type="EMBL" id="GAK53593.1"/>
    </source>
</evidence>
<dbReference type="InterPro" id="IPR051212">
    <property type="entry name" value="Type-I_RE_S_subunit"/>
</dbReference>
<proteinExistence type="inferred from homology"/>
<evidence type="ECO:0000256" key="1">
    <source>
        <dbReference type="ARBA" id="ARBA00010923"/>
    </source>
</evidence>
<dbReference type="Pfam" id="PF01420">
    <property type="entry name" value="Methylase_S"/>
    <property type="match status" value="2"/>
</dbReference>
<feature type="domain" description="Type I restriction modification DNA specificity" evidence="4">
    <location>
        <begin position="268"/>
        <end position="438"/>
    </location>
</feature>
<dbReference type="HOGENOM" id="CLU_021095_10_2_0"/>
<dbReference type="Gene3D" id="3.90.220.20">
    <property type="entry name" value="DNA methylase specificity domains"/>
    <property type="match status" value="2"/>
</dbReference>
<evidence type="ECO:0000313" key="6">
    <source>
        <dbReference type="Proteomes" id="UP000030700"/>
    </source>
</evidence>
<organism evidence="5">
    <name type="scientific">Candidatus Moduliflexus flocculans</name>
    <dbReference type="NCBI Taxonomy" id="1499966"/>
    <lineage>
        <taxon>Bacteria</taxon>
        <taxon>Candidatus Moduliflexota</taxon>
        <taxon>Candidatus Moduliflexia</taxon>
        <taxon>Candidatus Moduliflexales</taxon>
        <taxon>Candidatus Moduliflexaceae</taxon>
    </lineage>
</organism>
<evidence type="ECO:0000256" key="3">
    <source>
        <dbReference type="ARBA" id="ARBA00023125"/>
    </source>
</evidence>
<keyword evidence="2" id="KW-0680">Restriction system</keyword>
<dbReference type="SUPFAM" id="SSF116734">
    <property type="entry name" value="DNA methylase specificity domain"/>
    <property type="match status" value="2"/>
</dbReference>
<dbReference type="InterPro" id="IPR044946">
    <property type="entry name" value="Restrct_endonuc_typeI_TRD_sf"/>
</dbReference>
<dbReference type="STRING" id="1499966.U14_04859"/>
<dbReference type="InterPro" id="IPR000055">
    <property type="entry name" value="Restrct_endonuc_typeI_TRD"/>
</dbReference>
<dbReference type="EMBL" id="DF820459">
    <property type="protein sequence ID" value="GAK53593.1"/>
    <property type="molecule type" value="Genomic_DNA"/>
</dbReference>
<feature type="domain" description="Type I restriction modification DNA specificity" evidence="4">
    <location>
        <begin position="18"/>
        <end position="184"/>
    </location>
</feature>
<dbReference type="GO" id="GO:0009307">
    <property type="term" value="P:DNA restriction-modification system"/>
    <property type="evidence" value="ECO:0007669"/>
    <property type="project" value="UniProtKB-KW"/>
</dbReference>
<dbReference type="PANTHER" id="PTHR43140">
    <property type="entry name" value="TYPE-1 RESTRICTION ENZYME ECOKI SPECIFICITY PROTEIN"/>
    <property type="match status" value="1"/>
</dbReference>
<sequence length="482" mass="55025">MILFPESLPPDKQPHPVPENWVWVKLKELLQKVEKIDPIKAKIGEFTYLDISSIDNLSYQITEPKIYQDSEAPSRAQQVVQTGDILFSTVRPYLKNIAMVDAMYDKQIASTGFYVMRSNHTIEKKLLFYFVISNEFINRLCEFQRGISYPAVKTSTVLDQPVPLPPLPEQRRIAAKLNALIGKLREARTLIDEARESFALRRAAILHQAFSGKLTAAWRAEHPDVESVERLLERVISKKRELSKTDKKVKVPTLENMMIEYDGDAHVPDTWKWVHFKDICKAIKDGTHFSPQEQFNEDGEGRFLYLSSKNIRDYGMALDDVTYVNEEVHREIYQRCDPEFHDVLLVKDGAKTGTVTLNTLHQEFSLLSSVAVLKVFESTLEASFLKYFIQSPIGQQHILGKLAGSAITRITLEKINRFFLPIPPLEEQREIVRQLESLLGHETDAAGLLDMDDELDLLEQSILSRAFRGELGTNDPAESPAL</sequence>
<comment type="similarity">
    <text evidence="1">Belongs to the type-I restriction system S methylase family.</text>
</comment>
<dbReference type="PANTHER" id="PTHR43140:SF1">
    <property type="entry name" value="TYPE I RESTRICTION ENZYME ECOKI SPECIFICITY SUBUNIT"/>
    <property type="match status" value="1"/>
</dbReference>
<accession>A0A0S6W5A5</accession>
<keyword evidence="3" id="KW-0238">DNA-binding</keyword>
<keyword evidence="6" id="KW-1185">Reference proteome</keyword>
<dbReference type="AlphaFoldDB" id="A0A0S6W5A5"/>
<dbReference type="Proteomes" id="UP000030700">
    <property type="component" value="Unassembled WGS sequence"/>
</dbReference>
<evidence type="ECO:0000256" key="2">
    <source>
        <dbReference type="ARBA" id="ARBA00022747"/>
    </source>
</evidence>
<reference evidence="5" key="1">
    <citation type="journal article" date="2015" name="PeerJ">
        <title>First genomic representation of candidate bacterial phylum KSB3 points to enhanced environmental sensing as a trigger of wastewater bulking.</title>
        <authorList>
            <person name="Sekiguchi Y."/>
            <person name="Ohashi A."/>
            <person name="Parks D.H."/>
            <person name="Yamauchi T."/>
            <person name="Tyson G.W."/>
            <person name="Hugenholtz P."/>
        </authorList>
    </citation>
    <scope>NUCLEOTIDE SEQUENCE [LARGE SCALE GENOMIC DNA]</scope>
</reference>